<protein>
    <submittedName>
        <fullName evidence="3">Uncharacterized protein</fullName>
    </submittedName>
</protein>
<sequence>MDNIEKALYIDQFLLAVNKTTIPVSIIEGIENDSDLSDEEIRNLEHCLEDLDLVKFVSGRDNSTVNGYCQYLISRKGREFCQAGRSSLILFKDNNFIEDLLATEISTNPMYDKTVWDNHYDSKIDKRIAEADFFIDVIVSENLLNLDKETIRKYFKQWFKDYKGYDIQIKNGGFAIEDGAIQIVPDFEKTDVLQFIAWFNTEKKHFTDFMEEQGATIPKNVIPITNHISSSGNIIINQDSKIKNQNIATSENTESNWTKSNVIITAIIGFTAIAVTIWLSYK</sequence>
<evidence type="ECO:0000256" key="1">
    <source>
        <dbReference type="SAM" id="Phobius"/>
    </source>
</evidence>
<proteinExistence type="predicted"/>
<keyword evidence="5" id="KW-1185">Reference proteome</keyword>
<keyword evidence="1" id="KW-1133">Transmembrane helix</keyword>
<keyword evidence="1" id="KW-0472">Membrane</keyword>
<keyword evidence="1" id="KW-0812">Transmembrane</keyword>
<gene>
    <name evidence="2" type="ORF">BC624_10698</name>
    <name evidence="3" type="ORF">SAMN05443373_11023</name>
</gene>
<feature type="transmembrane region" description="Helical" evidence="1">
    <location>
        <begin position="262"/>
        <end position="281"/>
    </location>
</feature>
<evidence type="ECO:0000313" key="3">
    <source>
        <dbReference type="EMBL" id="SHH26301.1"/>
    </source>
</evidence>
<evidence type="ECO:0000313" key="5">
    <source>
        <dbReference type="Proteomes" id="UP000237771"/>
    </source>
</evidence>
<organism evidence="3 4">
    <name type="scientific">Flavobacterium granuli</name>
    <dbReference type="NCBI Taxonomy" id="280093"/>
    <lineage>
        <taxon>Bacteria</taxon>
        <taxon>Pseudomonadati</taxon>
        <taxon>Bacteroidota</taxon>
        <taxon>Flavobacteriia</taxon>
        <taxon>Flavobacteriales</taxon>
        <taxon>Flavobacteriaceae</taxon>
        <taxon>Flavobacterium</taxon>
    </lineage>
</organism>
<reference evidence="2 5" key="3">
    <citation type="submission" date="2018-03" db="EMBL/GenBank/DDBJ databases">
        <title>Genomic Encyclopedia of Archaeal and Bacterial Type Strains, Phase II (KMG-II): from individual species to whole genera.</title>
        <authorList>
            <person name="Goeker M."/>
        </authorList>
    </citation>
    <scope>NUCLEOTIDE SEQUENCE [LARGE SCALE GENOMIC DNA]</scope>
    <source>
        <strain evidence="2 5">DSM 17797</strain>
    </source>
</reference>
<dbReference type="EMBL" id="FQWO01000010">
    <property type="protein sequence ID" value="SHH26301.1"/>
    <property type="molecule type" value="Genomic_DNA"/>
</dbReference>
<name>A0A1M5RJ62_9FLAO</name>
<dbReference type="RefSeq" id="WP_072944884.1">
    <property type="nucleotide sequence ID" value="NZ_FQWO01000010.1"/>
</dbReference>
<dbReference type="Proteomes" id="UP000237771">
    <property type="component" value="Unassembled WGS sequence"/>
</dbReference>
<reference evidence="3" key="1">
    <citation type="submission" date="2016-11" db="EMBL/GenBank/DDBJ databases">
        <authorList>
            <person name="Jaros S."/>
            <person name="Januszkiewicz K."/>
            <person name="Wedrychowicz H."/>
        </authorList>
    </citation>
    <scope>NUCLEOTIDE SEQUENCE [LARGE SCALE GENOMIC DNA]</scope>
    <source>
        <strain evidence="3">DSM 19729</strain>
    </source>
</reference>
<reference evidence="4" key="2">
    <citation type="submission" date="2016-11" db="EMBL/GenBank/DDBJ databases">
        <authorList>
            <person name="Varghese N."/>
            <person name="Submissions S."/>
        </authorList>
    </citation>
    <scope>NUCLEOTIDE SEQUENCE [LARGE SCALE GENOMIC DNA]</scope>
    <source>
        <strain evidence="4">DSM 19729</strain>
    </source>
</reference>
<evidence type="ECO:0000313" key="4">
    <source>
        <dbReference type="Proteomes" id="UP000184384"/>
    </source>
</evidence>
<accession>A0A1M5RJ62</accession>
<dbReference type="EMBL" id="PVUB01000006">
    <property type="protein sequence ID" value="PRZ22850.1"/>
    <property type="molecule type" value="Genomic_DNA"/>
</dbReference>
<dbReference type="Proteomes" id="UP000184384">
    <property type="component" value="Unassembled WGS sequence"/>
</dbReference>
<dbReference type="OrthoDB" id="1417242at2"/>
<dbReference type="AlphaFoldDB" id="A0A1M5RJ62"/>
<evidence type="ECO:0000313" key="2">
    <source>
        <dbReference type="EMBL" id="PRZ22850.1"/>
    </source>
</evidence>